<proteinExistence type="predicted"/>
<protein>
    <submittedName>
        <fullName evidence="1">Uncharacterized protein</fullName>
    </submittedName>
</protein>
<evidence type="ECO:0000313" key="1">
    <source>
        <dbReference type="EMBL" id="QHT75573.1"/>
    </source>
</evidence>
<sequence length="283" mass="34058">MYLSIKNKHTRDQFIQFTEIGHSYTISIDLTHKYTSTTTWVHQFVQEFNSDDIIKKIMSGKNWNPSHKYWGLNPNEIKLLWENNGKKSSQLGTNIHYNIECFMNECPLYEYQQNDFDYNHQDLFDCYDPTPNPDTEWNYFLDFIKDFPNLVPYRTEWLIFHEDIKISGSIDMVYKNNDNTLSIYDWKRCKSIDQNNNWNKFMKPPLNHLPDTNYWHYALQLNIYKMILETKYGFSVKELFLVQLHPDNSSYVLIQLPFLHNEIAKIVQNRIILYNNDNNNTTD</sequence>
<reference evidence="1" key="1">
    <citation type="journal article" date="2020" name="Nature">
        <title>Giant virus diversity and host interactions through global metagenomics.</title>
        <authorList>
            <person name="Schulz F."/>
            <person name="Roux S."/>
            <person name="Paez-Espino D."/>
            <person name="Jungbluth S."/>
            <person name="Walsh D.A."/>
            <person name="Denef V.J."/>
            <person name="McMahon K.D."/>
            <person name="Konstantinidis K.T."/>
            <person name="Eloe-Fadrosh E.A."/>
            <person name="Kyrpides N.C."/>
            <person name="Woyke T."/>
        </authorList>
    </citation>
    <scope>NUCLEOTIDE SEQUENCE</scope>
    <source>
        <strain evidence="1">GVMAG-M-3300023179-71</strain>
    </source>
</reference>
<name>A0A6C0H6E2_9ZZZZ</name>
<dbReference type="InterPro" id="IPR011604">
    <property type="entry name" value="PDDEXK-like_dom_sf"/>
</dbReference>
<dbReference type="AlphaFoldDB" id="A0A6C0H6E2"/>
<organism evidence="1">
    <name type="scientific">viral metagenome</name>
    <dbReference type="NCBI Taxonomy" id="1070528"/>
    <lineage>
        <taxon>unclassified sequences</taxon>
        <taxon>metagenomes</taxon>
        <taxon>organismal metagenomes</taxon>
    </lineage>
</organism>
<dbReference type="EMBL" id="MN739879">
    <property type="protein sequence ID" value="QHT75573.1"/>
    <property type="molecule type" value="Genomic_DNA"/>
</dbReference>
<dbReference type="Gene3D" id="3.90.320.10">
    <property type="match status" value="1"/>
</dbReference>
<accession>A0A6C0H6E2</accession>